<gene>
    <name evidence="2" type="ORF">A3C16_02790</name>
</gene>
<keyword evidence="1" id="KW-0812">Transmembrane</keyword>
<dbReference type="AlphaFoldDB" id="A0A1G2KUE2"/>
<keyword evidence="1" id="KW-0472">Membrane</keyword>
<feature type="transmembrane region" description="Helical" evidence="1">
    <location>
        <begin position="79"/>
        <end position="98"/>
    </location>
</feature>
<evidence type="ECO:0000313" key="2">
    <source>
        <dbReference type="EMBL" id="OHA03026.1"/>
    </source>
</evidence>
<feature type="transmembrane region" description="Helical" evidence="1">
    <location>
        <begin position="55"/>
        <end position="72"/>
    </location>
</feature>
<keyword evidence="1" id="KW-1133">Transmembrane helix</keyword>
<reference evidence="2 3" key="1">
    <citation type="journal article" date="2016" name="Nat. Commun.">
        <title>Thousands of microbial genomes shed light on interconnected biogeochemical processes in an aquifer system.</title>
        <authorList>
            <person name="Anantharaman K."/>
            <person name="Brown C.T."/>
            <person name="Hug L.A."/>
            <person name="Sharon I."/>
            <person name="Castelle C.J."/>
            <person name="Probst A.J."/>
            <person name="Thomas B.C."/>
            <person name="Singh A."/>
            <person name="Wilkins M.J."/>
            <person name="Karaoz U."/>
            <person name="Brodie E.L."/>
            <person name="Williams K.H."/>
            <person name="Hubbard S.S."/>
            <person name="Banfield J.F."/>
        </authorList>
    </citation>
    <scope>NUCLEOTIDE SEQUENCE [LARGE SCALE GENOMIC DNA]</scope>
</reference>
<feature type="transmembrane region" description="Helical" evidence="1">
    <location>
        <begin position="6"/>
        <end position="21"/>
    </location>
</feature>
<protein>
    <submittedName>
        <fullName evidence="2">Uncharacterized protein</fullName>
    </submittedName>
</protein>
<comment type="caution">
    <text evidence="2">The sequence shown here is derived from an EMBL/GenBank/DDBJ whole genome shotgun (WGS) entry which is preliminary data.</text>
</comment>
<feature type="transmembrane region" description="Helical" evidence="1">
    <location>
        <begin position="104"/>
        <end position="124"/>
    </location>
</feature>
<organism evidence="2 3">
    <name type="scientific">Candidatus Sungbacteria bacterium RIFCSPHIGHO2_02_FULL_51_29</name>
    <dbReference type="NCBI Taxonomy" id="1802273"/>
    <lineage>
        <taxon>Bacteria</taxon>
        <taxon>Candidatus Sungiibacteriota</taxon>
    </lineage>
</organism>
<name>A0A1G2KUE2_9BACT</name>
<dbReference type="Proteomes" id="UP000177811">
    <property type="component" value="Unassembled WGS sequence"/>
</dbReference>
<accession>A0A1G2KUE2</accession>
<feature type="transmembrane region" description="Helical" evidence="1">
    <location>
        <begin position="28"/>
        <end position="49"/>
    </location>
</feature>
<proteinExistence type="predicted"/>
<evidence type="ECO:0000313" key="3">
    <source>
        <dbReference type="Proteomes" id="UP000177811"/>
    </source>
</evidence>
<sequence>MDIALVTIAIFAIALLISRISRFFPFRVCAVCAGVAGTWVALLLFRFFRYEVDDRMLAILMGGSAVGIMFAVDRKLPRGLSLLCKLLIVATGFGAAYALVLEHWVIGFSLVAAILIEVMLARIISRSGQGEGSDGTAVSGRRRDIEERLKNCC</sequence>
<evidence type="ECO:0000256" key="1">
    <source>
        <dbReference type="SAM" id="Phobius"/>
    </source>
</evidence>
<dbReference type="EMBL" id="MHQL01000022">
    <property type="protein sequence ID" value="OHA03026.1"/>
    <property type="molecule type" value="Genomic_DNA"/>
</dbReference>